<dbReference type="PANTHER" id="PTHR11089:SF30">
    <property type="entry name" value="GUANINE NUCLEOTIDE-BINDING PROTEIN-LIKE 3 HOMOLOG"/>
    <property type="match status" value="1"/>
</dbReference>
<feature type="compositionally biased region" description="Basic and acidic residues" evidence="8">
    <location>
        <begin position="76"/>
        <end position="87"/>
    </location>
</feature>
<evidence type="ECO:0000256" key="1">
    <source>
        <dbReference type="ARBA" id="ARBA00004123"/>
    </source>
</evidence>
<comment type="subcellular location">
    <subcellularLocation>
        <location evidence="1">Nucleus</location>
    </subcellularLocation>
</comment>
<evidence type="ECO:0000256" key="3">
    <source>
        <dbReference type="ARBA" id="ARBA00022517"/>
    </source>
</evidence>
<dbReference type="GO" id="GO:0006364">
    <property type="term" value="P:rRNA processing"/>
    <property type="evidence" value="ECO:0007669"/>
    <property type="project" value="UniProtKB-ARBA"/>
</dbReference>
<dbReference type="GO" id="GO:0030684">
    <property type="term" value="C:preribosome"/>
    <property type="evidence" value="ECO:0007669"/>
    <property type="project" value="UniProtKB-ARBA"/>
</dbReference>
<evidence type="ECO:0000313" key="10">
    <source>
        <dbReference type="EMBL" id="KAK3310403.1"/>
    </source>
</evidence>
<dbReference type="InterPro" id="IPR050755">
    <property type="entry name" value="TRAFAC_YlqF/YawG_RiboMat"/>
</dbReference>
<gene>
    <name evidence="10" type="ORF">B0T15DRAFT_425845</name>
</gene>
<feature type="region of interest" description="Disordered" evidence="8">
    <location>
        <begin position="76"/>
        <end position="184"/>
    </location>
</feature>
<dbReference type="InterPro" id="IPR027417">
    <property type="entry name" value="P-loop_NTPase"/>
</dbReference>
<dbReference type="Pfam" id="PF08701">
    <property type="entry name" value="GN3L_Grn1"/>
    <property type="match status" value="1"/>
</dbReference>
<feature type="domain" description="CP-type G" evidence="9">
    <location>
        <begin position="192"/>
        <end position="375"/>
    </location>
</feature>
<dbReference type="GO" id="GO:0016787">
    <property type="term" value="F:hydrolase activity"/>
    <property type="evidence" value="ECO:0007669"/>
    <property type="project" value="UniProtKB-KW"/>
</dbReference>
<dbReference type="Gene3D" id="3.40.50.300">
    <property type="entry name" value="P-loop containing nucleotide triphosphate hydrolases"/>
    <property type="match status" value="1"/>
</dbReference>
<evidence type="ECO:0000256" key="5">
    <source>
        <dbReference type="ARBA" id="ARBA00022927"/>
    </source>
</evidence>
<evidence type="ECO:0000256" key="6">
    <source>
        <dbReference type="ARBA" id="ARBA00023134"/>
    </source>
</evidence>
<comment type="caution">
    <text evidence="10">The sequence shown here is derived from an EMBL/GenBank/DDBJ whole genome shotgun (WGS) entry which is preliminary data.</text>
</comment>
<sequence>MAGSINKPKKPKSKRTPVRLRHKIEKASAAKQRKARKLAKKNPQWKIKLKKDPGIPNLFPYKEKLLHQIEEDRARRNEELQRRRELAKAANSAQAEKNEDDEQMDEYLAGEDFSGDDVDDAMDEDASDIDESNPLAALVASARKTAEQYERELQSGNEMDDDEDDDDGDSEDEAEAGVVEVPGGASSRKAYDKVFKQVVEQADVILYVLDARDPQGTRSRDVERAVMAAAGGGKRLILILNKVDLIPPPVLRGWLAHLRRFFPTLPLRASNPAPNAHTFNHRDMTVQSTSAALFRALKSYAASRNLKRAISVGVIGYPNVGKSSVINALLSRLGGGRGQRAACPAGAEAGVTTSIRAVKIDNRLTLLDSPGIVFPSTTDSSAATTFIPKNPTEAHAHLVLLNAIPPKQIDDPVPAVSLLLKRLSATPDLVERMAKVYDLPPLLSNPENGDATTDFLIQVARKRGRLGRGGVPNINAAAMTVVTDWRDGRIQGWIEPPVLPVAGAGNGGKGTKVADEEVMADQKEIVTEWAKEFKLEGLWGDEEPAAETNEIEMQ</sequence>
<feature type="compositionally biased region" description="Acidic residues" evidence="8">
    <location>
        <begin position="98"/>
        <end position="131"/>
    </location>
</feature>
<dbReference type="PROSITE" id="PS51721">
    <property type="entry name" value="G_CP"/>
    <property type="match status" value="1"/>
</dbReference>
<evidence type="ECO:0000256" key="2">
    <source>
        <dbReference type="ARBA" id="ARBA00022448"/>
    </source>
</evidence>
<keyword evidence="7" id="KW-0539">Nucleus</keyword>
<dbReference type="GO" id="GO:0005525">
    <property type="term" value="F:GTP binding"/>
    <property type="evidence" value="ECO:0007669"/>
    <property type="project" value="UniProtKB-KW"/>
</dbReference>
<organism evidence="10 11">
    <name type="scientific">Chaetomium strumarium</name>
    <dbReference type="NCBI Taxonomy" id="1170767"/>
    <lineage>
        <taxon>Eukaryota</taxon>
        <taxon>Fungi</taxon>
        <taxon>Dikarya</taxon>
        <taxon>Ascomycota</taxon>
        <taxon>Pezizomycotina</taxon>
        <taxon>Sordariomycetes</taxon>
        <taxon>Sordariomycetidae</taxon>
        <taxon>Sordariales</taxon>
        <taxon>Chaetomiaceae</taxon>
        <taxon>Chaetomium</taxon>
    </lineage>
</organism>
<feature type="compositionally biased region" description="Acidic residues" evidence="8">
    <location>
        <begin position="158"/>
        <end position="175"/>
    </location>
</feature>
<dbReference type="InterPro" id="IPR014813">
    <property type="entry name" value="Gnl3_N_dom"/>
</dbReference>
<keyword evidence="6" id="KW-0342">GTP-binding</keyword>
<dbReference type="PANTHER" id="PTHR11089">
    <property type="entry name" value="GTP-BINDING PROTEIN-RELATED"/>
    <property type="match status" value="1"/>
</dbReference>
<dbReference type="GeneID" id="87884468"/>
<dbReference type="PRINTS" id="PR00326">
    <property type="entry name" value="GTP1OBG"/>
</dbReference>
<reference evidence="10" key="1">
    <citation type="journal article" date="2023" name="Mol. Phylogenet. Evol.">
        <title>Genome-scale phylogeny and comparative genomics of the fungal order Sordariales.</title>
        <authorList>
            <person name="Hensen N."/>
            <person name="Bonometti L."/>
            <person name="Westerberg I."/>
            <person name="Brannstrom I.O."/>
            <person name="Guillou S."/>
            <person name="Cros-Aarteil S."/>
            <person name="Calhoun S."/>
            <person name="Haridas S."/>
            <person name="Kuo A."/>
            <person name="Mondo S."/>
            <person name="Pangilinan J."/>
            <person name="Riley R."/>
            <person name="LaButti K."/>
            <person name="Andreopoulos B."/>
            <person name="Lipzen A."/>
            <person name="Chen C."/>
            <person name="Yan M."/>
            <person name="Daum C."/>
            <person name="Ng V."/>
            <person name="Clum A."/>
            <person name="Steindorff A."/>
            <person name="Ohm R.A."/>
            <person name="Martin F."/>
            <person name="Silar P."/>
            <person name="Natvig D.O."/>
            <person name="Lalanne C."/>
            <person name="Gautier V."/>
            <person name="Ament-Velasquez S.L."/>
            <person name="Kruys A."/>
            <person name="Hutchinson M.I."/>
            <person name="Powell A.J."/>
            <person name="Barry K."/>
            <person name="Miller A.N."/>
            <person name="Grigoriev I.V."/>
            <person name="Debuchy R."/>
            <person name="Gladieux P."/>
            <person name="Hiltunen Thoren M."/>
            <person name="Johannesson H."/>
        </authorList>
    </citation>
    <scope>NUCLEOTIDE SEQUENCE</scope>
    <source>
        <strain evidence="10">CBS 333.67</strain>
    </source>
</reference>
<dbReference type="GO" id="GO:0042273">
    <property type="term" value="P:ribosomal large subunit biogenesis"/>
    <property type="evidence" value="ECO:0007669"/>
    <property type="project" value="UniProtKB-ARBA"/>
</dbReference>
<feature type="region of interest" description="Disordered" evidence="8">
    <location>
        <begin position="1"/>
        <end position="53"/>
    </location>
</feature>
<dbReference type="CDD" id="cd04178">
    <property type="entry name" value="Nucleostemin_like"/>
    <property type="match status" value="1"/>
</dbReference>
<keyword evidence="10" id="KW-0378">Hydrolase</keyword>
<protein>
    <submittedName>
        <fullName evidence="10">P-loop containing nucleoside triphosphate hydrolase protein</fullName>
    </submittedName>
</protein>
<dbReference type="FunFam" id="1.10.1580.10:FF:000006">
    <property type="entry name" value="Nuclear GTP-binding protein NUG1"/>
    <property type="match status" value="1"/>
</dbReference>
<dbReference type="Proteomes" id="UP001273166">
    <property type="component" value="Unassembled WGS sequence"/>
</dbReference>
<dbReference type="EMBL" id="JAUDZG010000001">
    <property type="protein sequence ID" value="KAK3310403.1"/>
    <property type="molecule type" value="Genomic_DNA"/>
</dbReference>
<dbReference type="InterPro" id="IPR030378">
    <property type="entry name" value="G_CP_dom"/>
</dbReference>
<dbReference type="AlphaFoldDB" id="A0AAJ0H258"/>
<keyword evidence="2" id="KW-0813">Transport</keyword>
<dbReference type="FunFam" id="3.40.50.300:FF:000844">
    <property type="entry name" value="Nuclear GTP-binding protein NUG1"/>
    <property type="match status" value="1"/>
</dbReference>
<evidence type="ECO:0000256" key="7">
    <source>
        <dbReference type="ARBA" id="ARBA00023242"/>
    </source>
</evidence>
<keyword evidence="5" id="KW-0653">Protein transport</keyword>
<reference evidence="10" key="2">
    <citation type="submission" date="2023-06" db="EMBL/GenBank/DDBJ databases">
        <authorList>
            <consortium name="Lawrence Berkeley National Laboratory"/>
            <person name="Mondo S.J."/>
            <person name="Hensen N."/>
            <person name="Bonometti L."/>
            <person name="Westerberg I."/>
            <person name="Brannstrom I.O."/>
            <person name="Guillou S."/>
            <person name="Cros-Aarteil S."/>
            <person name="Calhoun S."/>
            <person name="Haridas S."/>
            <person name="Kuo A."/>
            <person name="Pangilinan J."/>
            <person name="Riley R."/>
            <person name="Labutti K."/>
            <person name="Andreopoulos B."/>
            <person name="Lipzen A."/>
            <person name="Chen C."/>
            <person name="Yanf M."/>
            <person name="Daum C."/>
            <person name="Ng V."/>
            <person name="Clum A."/>
            <person name="Steindorff A."/>
            <person name="Ohm R."/>
            <person name="Martin F."/>
            <person name="Silar P."/>
            <person name="Natvig D."/>
            <person name="Lalanne C."/>
            <person name="Gautier V."/>
            <person name="Ament-Velasquez S.L."/>
            <person name="Kruys A."/>
            <person name="Hutchinson M.I."/>
            <person name="Powell A.J."/>
            <person name="Barry K."/>
            <person name="Miller A.N."/>
            <person name="Grigoriev I.V."/>
            <person name="Debuchy R."/>
            <person name="Gladieux P."/>
            <person name="Thoren M.H."/>
            <person name="Johannesson H."/>
        </authorList>
    </citation>
    <scope>NUCLEOTIDE SEQUENCE</scope>
    <source>
        <strain evidence="10">CBS 333.67</strain>
    </source>
</reference>
<proteinExistence type="predicted"/>
<dbReference type="GO" id="GO:0015031">
    <property type="term" value="P:protein transport"/>
    <property type="evidence" value="ECO:0007669"/>
    <property type="project" value="UniProtKB-KW"/>
</dbReference>
<dbReference type="Gene3D" id="1.10.1580.10">
    <property type="match status" value="1"/>
</dbReference>
<name>A0AAJ0H258_9PEZI</name>
<evidence type="ECO:0000256" key="4">
    <source>
        <dbReference type="ARBA" id="ARBA00022741"/>
    </source>
</evidence>
<feature type="compositionally biased region" description="Basic residues" evidence="8">
    <location>
        <begin position="31"/>
        <end position="40"/>
    </location>
</feature>
<dbReference type="InterPro" id="IPR023179">
    <property type="entry name" value="GTP-bd_ortho_bundle_sf"/>
</dbReference>
<dbReference type="InterPro" id="IPR006073">
    <property type="entry name" value="GTP-bd"/>
</dbReference>
<evidence type="ECO:0000259" key="9">
    <source>
        <dbReference type="PROSITE" id="PS51721"/>
    </source>
</evidence>
<keyword evidence="3" id="KW-0690">Ribosome biogenesis</keyword>
<dbReference type="Pfam" id="PF01926">
    <property type="entry name" value="MMR_HSR1"/>
    <property type="match status" value="1"/>
</dbReference>
<evidence type="ECO:0000256" key="8">
    <source>
        <dbReference type="SAM" id="MobiDB-lite"/>
    </source>
</evidence>
<feature type="compositionally biased region" description="Basic and acidic residues" evidence="8">
    <location>
        <begin position="144"/>
        <end position="153"/>
    </location>
</feature>
<dbReference type="SUPFAM" id="SSF52540">
    <property type="entry name" value="P-loop containing nucleoside triphosphate hydrolases"/>
    <property type="match status" value="1"/>
</dbReference>
<feature type="compositionally biased region" description="Basic residues" evidence="8">
    <location>
        <begin position="7"/>
        <end position="24"/>
    </location>
</feature>
<accession>A0AAJ0H258</accession>
<keyword evidence="4" id="KW-0547">Nucleotide-binding</keyword>
<dbReference type="RefSeq" id="XP_062726183.1">
    <property type="nucleotide sequence ID" value="XM_062865639.1"/>
</dbReference>
<keyword evidence="11" id="KW-1185">Reference proteome</keyword>
<evidence type="ECO:0000313" key="11">
    <source>
        <dbReference type="Proteomes" id="UP001273166"/>
    </source>
</evidence>
<dbReference type="GO" id="GO:0005730">
    <property type="term" value="C:nucleolus"/>
    <property type="evidence" value="ECO:0007669"/>
    <property type="project" value="UniProtKB-ARBA"/>
</dbReference>